<dbReference type="eggNOG" id="ENOG502ZACE">
    <property type="taxonomic scope" value="Bacteria"/>
</dbReference>
<protein>
    <submittedName>
        <fullName evidence="1">Uncharacterized protein</fullName>
    </submittedName>
</protein>
<dbReference type="EMBL" id="ACQL01000055">
    <property type="protein sequence ID" value="EER47878.1"/>
    <property type="molecule type" value="Genomic_DNA"/>
</dbReference>
<name>C5RZM3_9PAST</name>
<dbReference type="OrthoDB" id="5678609at2"/>
<proteinExistence type="predicted"/>
<gene>
    <name evidence="1" type="ORF">AM305_05579</name>
</gene>
<dbReference type="Pfam" id="PF09612">
    <property type="entry name" value="HtrL_YibB"/>
    <property type="match status" value="1"/>
</dbReference>
<dbReference type="Proteomes" id="UP000005532">
    <property type="component" value="Unassembled WGS sequence"/>
</dbReference>
<dbReference type="RefSeq" id="WP_005822643.1">
    <property type="nucleotide sequence ID" value="NZ_ACQL01000055.1"/>
</dbReference>
<reference evidence="1 2" key="1">
    <citation type="journal article" date="2010" name="Vet. Microbiol.">
        <title>Production of haemolysins by strains of the Actinobacillus minor/porcitonsillarum complex.</title>
        <authorList>
            <person name="Arya G."/>
            <person name="Niven D.F."/>
        </authorList>
    </citation>
    <scope>NUCLEOTIDE SEQUENCE [LARGE SCALE GENOMIC DNA]</scope>
    <source>
        <strain evidence="1 2">NM305</strain>
    </source>
</reference>
<evidence type="ECO:0000313" key="2">
    <source>
        <dbReference type="Proteomes" id="UP000005532"/>
    </source>
</evidence>
<organism evidence="1 2">
    <name type="scientific">Actinobacillus minor NM305</name>
    <dbReference type="NCBI Taxonomy" id="637911"/>
    <lineage>
        <taxon>Bacteria</taxon>
        <taxon>Pseudomonadati</taxon>
        <taxon>Pseudomonadota</taxon>
        <taxon>Gammaproteobacteria</taxon>
        <taxon>Pasteurellales</taxon>
        <taxon>Pasteurellaceae</taxon>
        <taxon>Actinobacillus</taxon>
    </lineage>
</organism>
<dbReference type="InterPro" id="IPR011735">
    <property type="entry name" value="WlaTC/HtrL_glycosyltransf"/>
</dbReference>
<accession>C5RZM3</accession>
<sequence>MTKEITIVTAFFDIGRGNISTEAGYPSYLIRSNNTYFSYFVHLAKLEKGGWFSMFKRFSVSQ</sequence>
<evidence type="ECO:0000313" key="1">
    <source>
        <dbReference type="EMBL" id="EER47878.1"/>
    </source>
</evidence>
<comment type="caution">
    <text evidence="1">The sequence shown here is derived from an EMBL/GenBank/DDBJ whole genome shotgun (WGS) entry which is preliminary data.</text>
</comment>
<dbReference type="AlphaFoldDB" id="C5RZM3"/>